<protein>
    <recommendedName>
        <fullName evidence="5">Tropinone reductase</fullName>
    </recommendedName>
</protein>
<evidence type="ECO:0000313" key="4">
    <source>
        <dbReference type="Proteomes" id="UP000654075"/>
    </source>
</evidence>
<dbReference type="PRINTS" id="PR00080">
    <property type="entry name" value="SDRFAMILY"/>
</dbReference>
<evidence type="ECO:0008006" key="5">
    <source>
        <dbReference type="Google" id="ProtNLM"/>
    </source>
</evidence>
<dbReference type="InterPro" id="IPR036291">
    <property type="entry name" value="NAD(P)-bd_dom_sf"/>
</dbReference>
<sequence length="291" mass="31216">MAAASSKDPWSLRGRVALVTGGSKGIGRAIVEEFLSQGAKVVTCARDVSELQGHPALGQLDGTAPKLVIVAADVSTSEGRGKALGATLDAHGRLDILVNNVGTNLRKASTEFTEEEYDALCATNQGSAFHLCRLSFQHLARSKGCVVNISSICGQTSDNTGVVYHMNKAAMDHMTRYLAVEWAEANVRVNAVAPWFIRTPLTEPILKGELLEDVKRQTPMGRVGEVEEVSRVVAFLCMPCASYMTGQILQVDGGLTCNGFSTPSLSTRVKVPPSEELEEEAEPTGKRQRTL</sequence>
<dbReference type="OrthoDB" id="1393670at2759"/>
<keyword evidence="1" id="KW-0560">Oxidoreductase</keyword>
<name>A0A813EAA1_POLGL</name>
<dbReference type="PANTHER" id="PTHR42898:SF6">
    <property type="entry name" value="NADP-DEPENDENT MANNITOL DEHYDROGENASE"/>
    <property type="match status" value="1"/>
</dbReference>
<dbReference type="GO" id="GO:0016491">
    <property type="term" value="F:oxidoreductase activity"/>
    <property type="evidence" value="ECO:0007669"/>
    <property type="project" value="UniProtKB-KW"/>
</dbReference>
<dbReference type="Proteomes" id="UP000654075">
    <property type="component" value="Unassembled WGS sequence"/>
</dbReference>
<evidence type="ECO:0000256" key="1">
    <source>
        <dbReference type="ARBA" id="ARBA00023002"/>
    </source>
</evidence>
<accession>A0A813EAA1</accession>
<dbReference type="InterPro" id="IPR002347">
    <property type="entry name" value="SDR_fam"/>
</dbReference>
<reference evidence="3" key="1">
    <citation type="submission" date="2021-02" db="EMBL/GenBank/DDBJ databases">
        <authorList>
            <person name="Dougan E. K."/>
            <person name="Rhodes N."/>
            <person name="Thang M."/>
            <person name="Chan C."/>
        </authorList>
    </citation>
    <scope>NUCLEOTIDE SEQUENCE</scope>
</reference>
<evidence type="ECO:0000256" key="2">
    <source>
        <dbReference type="SAM" id="MobiDB-lite"/>
    </source>
</evidence>
<dbReference type="AlphaFoldDB" id="A0A813EAA1"/>
<dbReference type="Pfam" id="PF13561">
    <property type="entry name" value="adh_short_C2"/>
    <property type="match status" value="1"/>
</dbReference>
<proteinExistence type="predicted"/>
<evidence type="ECO:0000313" key="3">
    <source>
        <dbReference type="EMBL" id="CAE8597418.1"/>
    </source>
</evidence>
<dbReference type="FunFam" id="3.40.50.720:FF:000084">
    <property type="entry name" value="Short-chain dehydrogenase reductase"/>
    <property type="match status" value="1"/>
</dbReference>
<keyword evidence="4" id="KW-1185">Reference proteome</keyword>
<feature type="region of interest" description="Disordered" evidence="2">
    <location>
        <begin position="266"/>
        <end position="291"/>
    </location>
</feature>
<dbReference type="SUPFAM" id="SSF51735">
    <property type="entry name" value="NAD(P)-binding Rossmann-fold domains"/>
    <property type="match status" value="1"/>
</dbReference>
<dbReference type="Gene3D" id="3.40.50.720">
    <property type="entry name" value="NAD(P)-binding Rossmann-like Domain"/>
    <property type="match status" value="1"/>
</dbReference>
<dbReference type="EMBL" id="CAJNNV010009486">
    <property type="protein sequence ID" value="CAE8597418.1"/>
    <property type="molecule type" value="Genomic_DNA"/>
</dbReference>
<dbReference type="PANTHER" id="PTHR42898">
    <property type="entry name" value="TROPINONE REDUCTASE"/>
    <property type="match status" value="1"/>
</dbReference>
<dbReference type="PRINTS" id="PR00081">
    <property type="entry name" value="GDHRDH"/>
</dbReference>
<dbReference type="InterPro" id="IPR045000">
    <property type="entry name" value="TR"/>
</dbReference>
<dbReference type="OMA" id="NSLACGP"/>
<comment type="caution">
    <text evidence="3">The sequence shown here is derived from an EMBL/GenBank/DDBJ whole genome shotgun (WGS) entry which is preliminary data.</text>
</comment>
<gene>
    <name evidence="3" type="ORF">PGLA1383_LOCUS15863</name>
</gene>
<organism evidence="3 4">
    <name type="scientific">Polarella glacialis</name>
    <name type="common">Dinoflagellate</name>
    <dbReference type="NCBI Taxonomy" id="89957"/>
    <lineage>
        <taxon>Eukaryota</taxon>
        <taxon>Sar</taxon>
        <taxon>Alveolata</taxon>
        <taxon>Dinophyceae</taxon>
        <taxon>Suessiales</taxon>
        <taxon>Suessiaceae</taxon>
        <taxon>Polarella</taxon>
    </lineage>
</organism>